<feature type="region of interest" description="Disordered" evidence="1">
    <location>
        <begin position="38"/>
        <end position="62"/>
    </location>
</feature>
<name>A0A2M4AZ25_9DIPT</name>
<organism evidence="2">
    <name type="scientific">Anopheles triannulatus</name>
    <dbReference type="NCBI Taxonomy" id="58253"/>
    <lineage>
        <taxon>Eukaryota</taxon>
        <taxon>Metazoa</taxon>
        <taxon>Ecdysozoa</taxon>
        <taxon>Arthropoda</taxon>
        <taxon>Hexapoda</taxon>
        <taxon>Insecta</taxon>
        <taxon>Pterygota</taxon>
        <taxon>Neoptera</taxon>
        <taxon>Endopterygota</taxon>
        <taxon>Diptera</taxon>
        <taxon>Nematocera</taxon>
        <taxon>Culicoidea</taxon>
        <taxon>Culicidae</taxon>
        <taxon>Anophelinae</taxon>
        <taxon>Anopheles</taxon>
    </lineage>
</organism>
<protein>
    <submittedName>
        <fullName evidence="2">Uncharacterized protein</fullName>
    </submittedName>
</protein>
<accession>A0A2M4AZ25</accession>
<evidence type="ECO:0000313" key="2">
    <source>
        <dbReference type="EMBL" id="MBW46053.1"/>
    </source>
</evidence>
<dbReference type="AlphaFoldDB" id="A0A2M4AZ25"/>
<reference evidence="2" key="1">
    <citation type="submission" date="2018-01" db="EMBL/GenBank/DDBJ databases">
        <title>An insight into the sialome of Amazonian anophelines.</title>
        <authorList>
            <person name="Ribeiro J.M."/>
            <person name="Scarpassa V."/>
            <person name="Calvo E."/>
        </authorList>
    </citation>
    <scope>NUCLEOTIDE SEQUENCE</scope>
    <source>
        <tissue evidence="2">Salivary glands</tissue>
    </source>
</reference>
<sequence>MLSFSDRLRCLVASDSAVRCLRWPTACPQHTLPYFRHPLHNNNNNNSNNGDNSERTERGSLEQQCTCVRPSLRVGGYTLAIYFDLHTGESLAKGKEGECLASFDSR</sequence>
<dbReference type="EMBL" id="GGFK01012732">
    <property type="protein sequence ID" value="MBW46053.1"/>
    <property type="molecule type" value="Transcribed_RNA"/>
</dbReference>
<feature type="compositionally biased region" description="Low complexity" evidence="1">
    <location>
        <begin position="41"/>
        <end position="51"/>
    </location>
</feature>
<proteinExistence type="predicted"/>
<evidence type="ECO:0000256" key="1">
    <source>
        <dbReference type="SAM" id="MobiDB-lite"/>
    </source>
</evidence>